<dbReference type="AlphaFoldDB" id="A0A1H8ZAX7"/>
<dbReference type="SUPFAM" id="SSF51294">
    <property type="entry name" value="Hedgehog/intein (Hint) domain"/>
    <property type="match status" value="1"/>
</dbReference>
<dbReference type="PROSITE" id="PS50818">
    <property type="entry name" value="INTEIN_C_TER"/>
    <property type="match status" value="1"/>
</dbReference>
<dbReference type="NCBIfam" id="TIGR01443">
    <property type="entry name" value="intein_Cterm"/>
    <property type="match status" value="1"/>
</dbReference>
<feature type="compositionally biased region" description="Basic and acidic residues" evidence="1">
    <location>
        <begin position="703"/>
        <end position="713"/>
    </location>
</feature>
<dbReference type="InterPro" id="IPR006530">
    <property type="entry name" value="YD"/>
</dbReference>
<feature type="region of interest" description="Disordered" evidence="1">
    <location>
        <begin position="683"/>
        <end position="729"/>
    </location>
</feature>
<dbReference type="Pfam" id="PF25275">
    <property type="entry name" value="Golvesin_C"/>
    <property type="match status" value="1"/>
</dbReference>
<dbReference type="SMART" id="SM00306">
    <property type="entry name" value="HintN"/>
    <property type="match status" value="1"/>
</dbReference>
<proteinExistence type="predicted"/>
<dbReference type="RefSeq" id="WP_245769788.1">
    <property type="nucleotide sequence ID" value="NZ_FOET01000001.1"/>
</dbReference>
<dbReference type="STRING" id="403935.SAMN05216481_101422"/>
<dbReference type="Pfam" id="PF07591">
    <property type="entry name" value="PT-HINT"/>
    <property type="match status" value="1"/>
</dbReference>
<evidence type="ECO:0000256" key="1">
    <source>
        <dbReference type="SAM" id="MobiDB-lite"/>
    </source>
</evidence>
<reference evidence="3 4" key="1">
    <citation type="submission" date="2016-10" db="EMBL/GenBank/DDBJ databases">
        <authorList>
            <person name="de Groot N.N."/>
        </authorList>
    </citation>
    <scope>NUCLEOTIDE SEQUENCE [LARGE SCALE GENOMIC DNA]</scope>
    <source>
        <strain evidence="3 4">CGMCC 4.3519</strain>
    </source>
</reference>
<feature type="domain" description="Hint" evidence="2">
    <location>
        <begin position="721"/>
        <end position="826"/>
    </location>
</feature>
<dbReference type="InterPro" id="IPR022385">
    <property type="entry name" value="Rhs_assc_core"/>
</dbReference>
<dbReference type="Gene3D" id="2.180.10.10">
    <property type="entry name" value="RHS repeat-associated core"/>
    <property type="match status" value="1"/>
</dbReference>
<dbReference type="EMBL" id="FOET01000001">
    <property type="protein sequence ID" value="SEP61564.1"/>
    <property type="molecule type" value="Genomic_DNA"/>
</dbReference>
<dbReference type="InterPro" id="IPR036844">
    <property type="entry name" value="Hint_dom_sf"/>
</dbReference>
<dbReference type="NCBIfam" id="TIGR01643">
    <property type="entry name" value="YD_repeat_2x"/>
    <property type="match status" value="1"/>
</dbReference>
<dbReference type="InterPro" id="IPR003587">
    <property type="entry name" value="Hint_dom_N"/>
</dbReference>
<protein>
    <submittedName>
        <fullName evidence="3">Intein C-terminal splicing region/RHS repeat-associated core domain-containing protein</fullName>
    </submittedName>
</protein>
<organism evidence="3 4">
    <name type="scientific">Streptomyces radiopugnans</name>
    <dbReference type="NCBI Taxonomy" id="403935"/>
    <lineage>
        <taxon>Bacteria</taxon>
        <taxon>Bacillati</taxon>
        <taxon>Actinomycetota</taxon>
        <taxon>Actinomycetes</taxon>
        <taxon>Kitasatosporales</taxon>
        <taxon>Streptomycetaceae</taxon>
        <taxon>Streptomyces</taxon>
    </lineage>
</organism>
<dbReference type="InterPro" id="IPR030934">
    <property type="entry name" value="Intein_C"/>
</dbReference>
<dbReference type="NCBIfam" id="TIGR03696">
    <property type="entry name" value="Rhs_assc_core"/>
    <property type="match status" value="1"/>
</dbReference>
<dbReference type="Pfam" id="PF05593">
    <property type="entry name" value="RHS_repeat"/>
    <property type="match status" value="1"/>
</dbReference>
<gene>
    <name evidence="3" type="ORF">SAMN05216481_101422</name>
</gene>
<name>A0A1H8ZAX7_9ACTN</name>
<dbReference type="Proteomes" id="UP000199055">
    <property type="component" value="Unassembled WGS sequence"/>
</dbReference>
<feature type="compositionally biased region" description="Basic and acidic residues" evidence="1">
    <location>
        <begin position="757"/>
        <end position="769"/>
    </location>
</feature>
<dbReference type="InterPro" id="IPR031325">
    <property type="entry name" value="RHS_repeat"/>
</dbReference>
<dbReference type="PANTHER" id="PTHR32305">
    <property type="match status" value="1"/>
</dbReference>
<keyword evidence="4" id="KW-1185">Reference proteome</keyword>
<dbReference type="CDD" id="cd00081">
    <property type="entry name" value="Hint"/>
    <property type="match status" value="1"/>
</dbReference>
<evidence type="ECO:0000259" key="2">
    <source>
        <dbReference type="SMART" id="SM00306"/>
    </source>
</evidence>
<evidence type="ECO:0000313" key="3">
    <source>
        <dbReference type="EMBL" id="SEP61564.1"/>
    </source>
</evidence>
<dbReference type="PANTHER" id="PTHR32305:SF15">
    <property type="entry name" value="PROTEIN RHSA-RELATED"/>
    <property type="match status" value="1"/>
</dbReference>
<dbReference type="InterPro" id="IPR033803">
    <property type="entry name" value="CBD-like_Golvesin-Xly"/>
</dbReference>
<evidence type="ECO:0000313" key="4">
    <source>
        <dbReference type="Proteomes" id="UP000199055"/>
    </source>
</evidence>
<dbReference type="CDD" id="cd20745">
    <property type="entry name" value="FIX_RhsA_AHH_HNH-like"/>
    <property type="match status" value="1"/>
</dbReference>
<dbReference type="Gene3D" id="2.170.16.10">
    <property type="entry name" value="Hedgehog/Intein (Hint) domain"/>
    <property type="match status" value="1"/>
</dbReference>
<feature type="region of interest" description="Disordered" evidence="1">
    <location>
        <begin position="742"/>
        <end position="769"/>
    </location>
</feature>
<dbReference type="InterPro" id="IPR050708">
    <property type="entry name" value="T6SS_VgrG/RHS"/>
</dbReference>
<sequence length="929" mass="101075">MRDDTVYTYYDNGWTRSATDPFGITTSYDYNELGRQTRNTLTSAGGSSSRTMTWDFYPSGNQKARSDDGVPVGRHVVLVDSSDTHNTAVQGVWESSQATDQWGYNLRTHAAGDGSARFVWQLTIPQDGTYEVFVRHGDVTGAAGDAPFTVTHASGEAQRTVDQSTRAGEWISLGSYSFTESAPQKITLTDGATGTVVADAVKLVRDNTGETDTEEKDFTYRYDANGLLTEVRDLSPNAEIDTYTISYDGLNQMVKVEEKSSGTVRDTTAITYDANGNITSSTHDLTWSKIEYDIRDMVAKVTNADSPTADRQQVSTFTYTDRRQPLKQVKPNGNTVDFTYYLDGPVKSQVEKTATGTVVARHDLEYDPNGNRSKDTAKLMNADDSADLLETVSTFAYDPLDRIAKVTKTGDGAGTETYVHDANHNVVEQTIGGVTTTTTYDRNRLLKTTTNGVSATYNYDPLGRLDTVSSNGTIQEKYSYDGFDRIAEHTAGSGTAARTTTYTYDAFDRTVTETTSGTSGKTKAFVYLAMDDQVLREEEPYNAYRFNGHRWDAASGTYDMGFRSYDPGLNRFLTRDLYGGALADMGLATDPFTNNRYAFAGGNPISFVELDGHLFGMSWSDIGHATLDVVGMVPVVGEVADVANGLWYMAKGNYVDGALSMAAAIPGAGTAATAAKWAEKGAGAAGAANDARKTTKTAPKSKPKQDKPKEDKPATCPAKKPHSFLPGTRVLMADGSTKAIEDLKTGDQVLATDPETGDTRAREVTDTRSHRGGKHLVTLTVDADGSGGDAPEEITSTEGHPYWLPDAGRWVEAGDLEAGMWLRTSAGTWVQITAIDHTHRTQRVHNLTVDGVHTYYALAGRTQLLVHNCGDPVEVTIKRESGMPKAEFERKATALQKLSGEGKLYKAPNPVARESSVTRQYKGDLIRPW</sequence>
<accession>A0A1H8ZAX7</accession>